<evidence type="ECO:0000256" key="9">
    <source>
        <dbReference type="RuleBase" id="RU362042"/>
    </source>
</evidence>
<dbReference type="PROSITE" id="PS00760">
    <property type="entry name" value="SPASE_I_2"/>
    <property type="match status" value="1"/>
</dbReference>
<comment type="subcellular location">
    <subcellularLocation>
        <location evidence="2">Cell membrane</location>
        <topology evidence="2">Single-pass type II membrane protein</topology>
    </subcellularLocation>
    <subcellularLocation>
        <location evidence="9">Membrane</location>
        <topology evidence="9">Single-pass type II membrane protein</topology>
    </subcellularLocation>
</comment>
<keyword evidence="6 8" id="KW-0378">Hydrolase</keyword>
<evidence type="ECO:0000259" key="10">
    <source>
        <dbReference type="Pfam" id="PF10502"/>
    </source>
</evidence>
<protein>
    <recommendedName>
        <fullName evidence="4 8">Signal peptidase I</fullName>
        <ecNumber evidence="4 8">3.4.21.89</ecNumber>
    </recommendedName>
</protein>
<evidence type="ECO:0000256" key="3">
    <source>
        <dbReference type="ARBA" id="ARBA00009370"/>
    </source>
</evidence>
<dbReference type="InterPro" id="IPR000223">
    <property type="entry name" value="Pept_S26A_signal_pept_1"/>
</dbReference>
<evidence type="ECO:0000313" key="11">
    <source>
        <dbReference type="EMBL" id="QDZ77125.1"/>
    </source>
</evidence>
<gene>
    <name evidence="11" type="primary">lepB</name>
    <name evidence="11" type="ORF">D0437_30830</name>
</gene>
<dbReference type="RefSeq" id="WP_208742970.1">
    <property type="nucleotide sequence ID" value="NZ_CP031778.1"/>
</dbReference>
<dbReference type="GO" id="GO:0009003">
    <property type="term" value="F:signal peptidase activity"/>
    <property type="evidence" value="ECO:0007669"/>
    <property type="project" value="UniProtKB-EC"/>
</dbReference>
<keyword evidence="8" id="KW-0812">Transmembrane</keyword>
<dbReference type="Proteomes" id="UP000321735">
    <property type="component" value="Chromosome"/>
</dbReference>
<dbReference type="AlphaFoldDB" id="A0A9X7QN18"/>
<evidence type="ECO:0000256" key="5">
    <source>
        <dbReference type="ARBA" id="ARBA00022670"/>
    </source>
</evidence>
<proteinExistence type="inferred from homology"/>
<dbReference type="NCBIfam" id="TIGR02227">
    <property type="entry name" value="sigpep_I_bact"/>
    <property type="match status" value="1"/>
</dbReference>
<evidence type="ECO:0000256" key="1">
    <source>
        <dbReference type="ARBA" id="ARBA00000677"/>
    </source>
</evidence>
<dbReference type="EMBL" id="CP031778">
    <property type="protein sequence ID" value="QDZ77125.1"/>
    <property type="molecule type" value="Genomic_DNA"/>
</dbReference>
<keyword evidence="8" id="KW-1133">Transmembrane helix</keyword>
<dbReference type="PRINTS" id="PR00727">
    <property type="entry name" value="LEADERPTASE"/>
</dbReference>
<name>A0A9X7QN18_BACCE</name>
<dbReference type="InterPro" id="IPR019756">
    <property type="entry name" value="Pept_S26A_signal_pept_1_Ser-AS"/>
</dbReference>
<dbReference type="EC" id="3.4.21.89" evidence="4 8"/>
<organism evidence="11 12">
    <name type="scientific">Bacillus cereus</name>
    <dbReference type="NCBI Taxonomy" id="1396"/>
    <lineage>
        <taxon>Bacteria</taxon>
        <taxon>Bacillati</taxon>
        <taxon>Bacillota</taxon>
        <taxon>Bacilli</taxon>
        <taxon>Bacillales</taxon>
        <taxon>Bacillaceae</taxon>
        <taxon>Bacillus</taxon>
        <taxon>Bacillus cereus group</taxon>
    </lineage>
</organism>
<evidence type="ECO:0000256" key="2">
    <source>
        <dbReference type="ARBA" id="ARBA00004401"/>
    </source>
</evidence>
<evidence type="ECO:0000313" key="12">
    <source>
        <dbReference type="Proteomes" id="UP000321735"/>
    </source>
</evidence>
<dbReference type="InterPro" id="IPR036286">
    <property type="entry name" value="LexA/Signal_pep-like_sf"/>
</dbReference>
<feature type="active site" evidence="7">
    <location>
        <position position="35"/>
    </location>
</feature>
<dbReference type="InterPro" id="IPR019757">
    <property type="entry name" value="Pept_S26A_signal_pept_1_Lys-AS"/>
</dbReference>
<feature type="active site" evidence="7">
    <location>
        <position position="101"/>
    </location>
</feature>
<dbReference type="PROSITE" id="PS00501">
    <property type="entry name" value="SPASE_I_1"/>
    <property type="match status" value="1"/>
</dbReference>
<comment type="similarity">
    <text evidence="3 9">Belongs to the peptidase S26 family.</text>
</comment>
<dbReference type="Gene3D" id="2.10.109.10">
    <property type="entry name" value="Umud Fragment, subunit A"/>
    <property type="match status" value="1"/>
</dbReference>
<dbReference type="GO" id="GO:0004252">
    <property type="term" value="F:serine-type endopeptidase activity"/>
    <property type="evidence" value="ECO:0007669"/>
    <property type="project" value="InterPro"/>
</dbReference>
<evidence type="ECO:0000256" key="8">
    <source>
        <dbReference type="RuleBase" id="RU003993"/>
    </source>
</evidence>
<dbReference type="PANTHER" id="PTHR43390:SF1">
    <property type="entry name" value="CHLOROPLAST PROCESSING PEPTIDASE"/>
    <property type="match status" value="1"/>
</dbReference>
<dbReference type="PANTHER" id="PTHR43390">
    <property type="entry name" value="SIGNAL PEPTIDASE I"/>
    <property type="match status" value="1"/>
</dbReference>
<dbReference type="Pfam" id="PF10502">
    <property type="entry name" value="Peptidase_S26"/>
    <property type="match status" value="1"/>
</dbReference>
<evidence type="ECO:0000256" key="4">
    <source>
        <dbReference type="ARBA" id="ARBA00013208"/>
    </source>
</evidence>
<keyword evidence="8" id="KW-0472">Membrane</keyword>
<dbReference type="GO" id="GO:0005886">
    <property type="term" value="C:plasma membrane"/>
    <property type="evidence" value="ECO:0007669"/>
    <property type="project" value="UniProtKB-SubCell"/>
</dbReference>
<comment type="catalytic activity">
    <reaction evidence="1 8">
        <text>Cleavage of hydrophobic, N-terminal signal or leader sequences from secreted and periplasmic proteins.</text>
        <dbReference type="EC" id="3.4.21.89"/>
    </reaction>
</comment>
<accession>A0A9X7QN18</accession>
<keyword evidence="5 8" id="KW-0645">Protease</keyword>
<evidence type="ECO:0000256" key="6">
    <source>
        <dbReference type="ARBA" id="ARBA00022801"/>
    </source>
</evidence>
<evidence type="ECO:0000256" key="7">
    <source>
        <dbReference type="PIRSR" id="PIRSR600223-1"/>
    </source>
</evidence>
<feature type="domain" description="Peptidase S26" evidence="10">
    <location>
        <begin position="6"/>
        <end position="172"/>
    </location>
</feature>
<feature type="transmembrane region" description="Helical" evidence="8">
    <location>
        <begin position="7"/>
        <end position="26"/>
    </location>
</feature>
<dbReference type="InterPro" id="IPR019533">
    <property type="entry name" value="Peptidase_S26"/>
</dbReference>
<sequence length="173" mass="20256">MKKFSRWFCTILIVLIFTGLMNMFIFQTYRVEGHSMDPTLSNQELLFVSKLIHTFSKEPDYNDIVIIDSQLSQEETLSNQILDIGFISMFTKEANENIYVKRVIGKPGDMIEIKDGSVYRNQKKVKEPYIKEPMNLVQNEKWIIPQHHIFVMGDNRNNSKDSREIGPIPIDHM</sequence>
<dbReference type="CDD" id="cd06530">
    <property type="entry name" value="S26_SPase_I"/>
    <property type="match status" value="1"/>
</dbReference>
<reference evidence="11 12" key="1">
    <citation type="journal article" date="2019" name="Ecotoxicol. Environ. Saf.">
        <title>Microbial characterization of heavy metal resistant bacterial strains isolated from an electroplating wastewater treatment plant.</title>
        <authorList>
            <person name="Cai X."/>
            <person name="Zheng X."/>
            <person name="Zhang D."/>
            <person name="Iqbal W."/>
            <person name="Liu C."/>
            <person name="Yang B."/>
            <person name="Zhao X."/>
            <person name="Lu X."/>
            <person name="Mao Y."/>
        </authorList>
    </citation>
    <scope>NUCLEOTIDE SEQUENCE [LARGE SCALE GENOMIC DNA]</scope>
    <source>
        <strain evidence="11 12">Co1-1</strain>
    </source>
</reference>
<dbReference type="GO" id="GO:0006465">
    <property type="term" value="P:signal peptide processing"/>
    <property type="evidence" value="ECO:0007669"/>
    <property type="project" value="InterPro"/>
</dbReference>
<dbReference type="SUPFAM" id="SSF51306">
    <property type="entry name" value="LexA/Signal peptidase"/>
    <property type="match status" value="1"/>
</dbReference>
<dbReference type="PROSITE" id="PS00761">
    <property type="entry name" value="SPASE_I_3"/>
    <property type="match status" value="1"/>
</dbReference>
<dbReference type="InterPro" id="IPR019758">
    <property type="entry name" value="Pept_S26A_signal_pept_1_CS"/>
</dbReference>